<dbReference type="RefSeq" id="WP_003621807.1">
    <property type="nucleotide sequence ID" value="NZ_BJNN01000138.1"/>
</dbReference>
<comment type="subcellular location">
    <subcellularLocation>
        <location evidence="1">Membrane</location>
        <topology evidence="1">Multi-pass membrane protein</topology>
    </subcellularLocation>
</comment>
<feature type="transmembrane region" description="Helical" evidence="5">
    <location>
        <begin position="285"/>
        <end position="306"/>
    </location>
</feature>
<dbReference type="CDD" id="cd17316">
    <property type="entry name" value="MFS_SV2_like"/>
    <property type="match status" value="1"/>
</dbReference>
<feature type="transmembrane region" description="Helical" evidence="5">
    <location>
        <begin position="446"/>
        <end position="464"/>
    </location>
</feature>
<dbReference type="PANTHER" id="PTHR23508:SF10">
    <property type="entry name" value="CARBOXYLIC ACID TRANSPORTER PROTEIN HOMOLOG"/>
    <property type="match status" value="1"/>
</dbReference>
<feature type="transmembrane region" description="Helical" evidence="5">
    <location>
        <begin position="135"/>
        <end position="157"/>
    </location>
</feature>
<name>A0AAW5EWE5_NOVHA</name>
<dbReference type="Proteomes" id="UP001202887">
    <property type="component" value="Unassembled WGS sequence"/>
</dbReference>
<protein>
    <submittedName>
        <fullName evidence="8">MFS transporter</fullName>
    </submittedName>
    <submittedName>
        <fullName evidence="7">Sugar transporter</fullName>
    </submittedName>
</protein>
<evidence type="ECO:0000313" key="10">
    <source>
        <dbReference type="Proteomes" id="UP001202887"/>
    </source>
</evidence>
<feature type="transmembrane region" description="Helical" evidence="5">
    <location>
        <begin position="109"/>
        <end position="129"/>
    </location>
</feature>
<evidence type="ECO:0000313" key="9">
    <source>
        <dbReference type="Proteomes" id="UP000319478"/>
    </source>
</evidence>
<dbReference type="PANTHER" id="PTHR23508">
    <property type="entry name" value="CARBOXYLIC ACID TRANSPORTER PROTEIN HOMOLOG"/>
    <property type="match status" value="1"/>
</dbReference>
<reference evidence="7 9" key="1">
    <citation type="submission" date="2019-06" db="EMBL/GenBank/DDBJ databases">
        <title>Whole genome shotgun sequence of Komagataeibacter hansenii NBRC 14820.</title>
        <authorList>
            <person name="Hosoyama A."/>
            <person name="Uohara A."/>
            <person name="Ohji S."/>
            <person name="Ichikawa N."/>
        </authorList>
    </citation>
    <scope>NUCLEOTIDE SEQUENCE [LARGE SCALE GENOMIC DNA]</scope>
    <source>
        <strain evidence="7 9">NBRC 14820</strain>
    </source>
</reference>
<dbReference type="InterPro" id="IPR005828">
    <property type="entry name" value="MFS_sugar_transport-like"/>
</dbReference>
<dbReference type="GO" id="GO:0005886">
    <property type="term" value="C:plasma membrane"/>
    <property type="evidence" value="ECO:0007669"/>
    <property type="project" value="TreeGrafter"/>
</dbReference>
<evidence type="ECO:0000256" key="2">
    <source>
        <dbReference type="ARBA" id="ARBA00022692"/>
    </source>
</evidence>
<evidence type="ECO:0000313" key="7">
    <source>
        <dbReference type="EMBL" id="GEC64817.1"/>
    </source>
</evidence>
<dbReference type="PROSITE" id="PS50850">
    <property type="entry name" value="MFS"/>
    <property type="match status" value="1"/>
</dbReference>
<keyword evidence="4 5" id="KW-0472">Membrane</keyword>
<keyword evidence="9" id="KW-1185">Reference proteome</keyword>
<evidence type="ECO:0000313" key="8">
    <source>
        <dbReference type="EMBL" id="MCJ8355106.1"/>
    </source>
</evidence>
<feature type="transmembrane region" description="Helical" evidence="5">
    <location>
        <begin position="205"/>
        <end position="224"/>
    </location>
</feature>
<keyword evidence="7" id="KW-0762">Sugar transport</keyword>
<keyword evidence="3 5" id="KW-1133">Transmembrane helix</keyword>
<evidence type="ECO:0000259" key="6">
    <source>
        <dbReference type="PROSITE" id="PS50850"/>
    </source>
</evidence>
<feature type="transmembrane region" description="Helical" evidence="5">
    <location>
        <begin position="178"/>
        <end position="199"/>
    </location>
</feature>
<gene>
    <name evidence="7" type="ORF">GHA01_26660</name>
    <name evidence="8" type="ORF">K1W68_14090</name>
</gene>
<dbReference type="GO" id="GO:0046943">
    <property type="term" value="F:carboxylic acid transmembrane transporter activity"/>
    <property type="evidence" value="ECO:0007669"/>
    <property type="project" value="TreeGrafter"/>
</dbReference>
<comment type="caution">
    <text evidence="8">The sequence shown here is derived from an EMBL/GenBank/DDBJ whole genome shotgun (WGS) entry which is preliminary data.</text>
</comment>
<dbReference type="InterPro" id="IPR036259">
    <property type="entry name" value="MFS_trans_sf"/>
</dbReference>
<dbReference type="GeneID" id="61366418"/>
<proteinExistence type="predicted"/>
<feature type="domain" description="Major facilitator superfamily (MFS) profile" evidence="6">
    <location>
        <begin position="45"/>
        <end position="470"/>
    </location>
</feature>
<dbReference type="SUPFAM" id="SSF103473">
    <property type="entry name" value="MFS general substrate transporter"/>
    <property type="match status" value="1"/>
</dbReference>
<dbReference type="AlphaFoldDB" id="A0AAW5EWE5"/>
<organism evidence="8 10">
    <name type="scientific">Novacetimonas hansenii</name>
    <name type="common">Komagataeibacter hansenii</name>
    <dbReference type="NCBI Taxonomy" id="436"/>
    <lineage>
        <taxon>Bacteria</taxon>
        <taxon>Pseudomonadati</taxon>
        <taxon>Pseudomonadota</taxon>
        <taxon>Alphaproteobacteria</taxon>
        <taxon>Acetobacterales</taxon>
        <taxon>Acetobacteraceae</taxon>
        <taxon>Novacetimonas</taxon>
    </lineage>
</organism>
<dbReference type="InterPro" id="IPR020846">
    <property type="entry name" value="MFS_dom"/>
</dbReference>
<reference evidence="8" key="2">
    <citation type="journal article" date="2021" name="Polymers (Basel)">
        <title>Highly Stretchable Bacterial Cellulose Produced by Komagataeibacter hansenii SI1.</title>
        <authorList>
            <person name="Cielecka I."/>
            <person name="Ryngajllo M."/>
            <person name="Maniukiewicz W."/>
            <person name="Bielecki S."/>
        </authorList>
    </citation>
    <scope>NUCLEOTIDE SEQUENCE</scope>
    <source>
        <strain evidence="8">SI1</strain>
    </source>
</reference>
<dbReference type="Pfam" id="PF00083">
    <property type="entry name" value="Sugar_tr"/>
    <property type="match status" value="1"/>
</dbReference>
<feature type="transmembrane region" description="Helical" evidence="5">
    <location>
        <begin position="318"/>
        <end position="341"/>
    </location>
</feature>
<feature type="transmembrane region" description="Helical" evidence="5">
    <location>
        <begin position="79"/>
        <end position="102"/>
    </location>
</feature>
<sequence>MNATPRPASPPGPVMEHGRPVVRDADDISAIINAGPRAGGHARIVVALALGGVFLDAYDLTTLSWGINDVQAHFHLSAFQTGLVAAALNAGTIVGSIAGGWLTDRIGRYAVFMADMVCFVIAALVAGFAPTAGVLIAARFAMGFGVGMDLPVAMAFLSEFSRLDGRGSKAARAAAWCPTWYAASSLCLVIVLALAQVLPAGHSQWLWRASLAFGAVPALIIIMVRGRYMSESPVWIARRGDLVRAADIIRRSHGVDPIVRPRPTPPPVPAPDPRRLLRAPLLRRGLLIAGMTLISSFSYCAIIFGMPGLLGAMLHASAVQVLVISVVLNLLVAFPGGLLGVRLTRSVRSRLPLMWGYALQMAGVGALALVGTPHDSIGSAIVVAGFAAFIFAQGFGPGCQLMAYPTLSYPTELRGMGIGLARLVSGVGSTLALTFLPWLGTHLGTALFWLVLAAPSGGLVMTLASRWDVFGYDPDMDPALRAAPAAATVHMPALSAESRA</sequence>
<dbReference type="EMBL" id="BJNN01000138">
    <property type="protein sequence ID" value="GEC64817.1"/>
    <property type="molecule type" value="Genomic_DNA"/>
</dbReference>
<dbReference type="Gene3D" id="1.20.1250.20">
    <property type="entry name" value="MFS general substrate transporter like domains"/>
    <property type="match status" value="1"/>
</dbReference>
<keyword evidence="2 5" id="KW-0812">Transmembrane</keyword>
<evidence type="ECO:0000256" key="5">
    <source>
        <dbReference type="SAM" id="Phobius"/>
    </source>
</evidence>
<reference evidence="8" key="3">
    <citation type="submission" date="2022-03" db="EMBL/GenBank/DDBJ databases">
        <authorList>
            <person name="Ryngajllo M."/>
            <person name="Jacek P."/>
            <person name="Kubiak K."/>
        </authorList>
    </citation>
    <scope>NUCLEOTIDE SEQUENCE</scope>
    <source>
        <strain evidence="8">SI1</strain>
    </source>
</reference>
<evidence type="ECO:0000256" key="4">
    <source>
        <dbReference type="ARBA" id="ARBA00023136"/>
    </source>
</evidence>
<keyword evidence="7" id="KW-0813">Transport</keyword>
<feature type="transmembrane region" description="Helical" evidence="5">
    <location>
        <begin position="420"/>
        <end position="440"/>
    </location>
</feature>
<accession>A0AAW5EWE5</accession>
<evidence type="ECO:0000256" key="3">
    <source>
        <dbReference type="ARBA" id="ARBA00022989"/>
    </source>
</evidence>
<dbReference type="Proteomes" id="UP000319478">
    <property type="component" value="Unassembled WGS sequence"/>
</dbReference>
<dbReference type="EMBL" id="JAIBCX010000054">
    <property type="protein sequence ID" value="MCJ8355106.1"/>
    <property type="molecule type" value="Genomic_DNA"/>
</dbReference>
<feature type="transmembrane region" description="Helical" evidence="5">
    <location>
        <begin position="44"/>
        <end position="67"/>
    </location>
</feature>
<feature type="transmembrane region" description="Helical" evidence="5">
    <location>
        <begin position="377"/>
        <end position="399"/>
    </location>
</feature>
<feature type="transmembrane region" description="Helical" evidence="5">
    <location>
        <begin position="353"/>
        <end position="371"/>
    </location>
</feature>
<evidence type="ECO:0000256" key="1">
    <source>
        <dbReference type="ARBA" id="ARBA00004141"/>
    </source>
</evidence>